<dbReference type="GO" id="GO:0000166">
    <property type="term" value="F:nucleotide binding"/>
    <property type="evidence" value="ECO:0007669"/>
    <property type="project" value="InterPro"/>
</dbReference>
<dbReference type="PANTHER" id="PTHR43818">
    <property type="entry name" value="BCDNA.GH03377"/>
    <property type="match status" value="1"/>
</dbReference>
<dbReference type="InterPro" id="IPR006311">
    <property type="entry name" value="TAT_signal"/>
</dbReference>
<dbReference type="Gene3D" id="3.40.50.720">
    <property type="entry name" value="NAD(P)-binding Rossmann-like Domain"/>
    <property type="match status" value="1"/>
</dbReference>
<dbReference type="eggNOG" id="COG0673">
    <property type="taxonomic scope" value="Bacteria"/>
</dbReference>
<dbReference type="PROSITE" id="PS51318">
    <property type="entry name" value="TAT"/>
    <property type="match status" value="1"/>
</dbReference>
<dbReference type="Gene3D" id="3.30.360.10">
    <property type="entry name" value="Dihydrodipicolinate Reductase, domain 2"/>
    <property type="match status" value="1"/>
</dbReference>
<dbReference type="InterPro" id="IPR036291">
    <property type="entry name" value="NAD(P)-bd_dom_sf"/>
</dbReference>
<dbReference type="PANTHER" id="PTHR43818:SF10">
    <property type="entry name" value="NADH-DEPENDENT DEHYDROGENASE-RELATED"/>
    <property type="match status" value="1"/>
</dbReference>
<evidence type="ECO:0000313" key="4">
    <source>
        <dbReference type="Proteomes" id="UP000000925"/>
    </source>
</evidence>
<organism evidence="3 4">
    <name type="scientific">Coraliomargarita akajimensis (strain DSM 45221 / IAM 15411 / JCM 23193 / KCTC 12865 / 04OKA010-24)</name>
    <dbReference type="NCBI Taxonomy" id="583355"/>
    <lineage>
        <taxon>Bacteria</taxon>
        <taxon>Pseudomonadati</taxon>
        <taxon>Verrucomicrobiota</taxon>
        <taxon>Opitutia</taxon>
        <taxon>Puniceicoccales</taxon>
        <taxon>Coraliomargaritaceae</taxon>
        <taxon>Coraliomargarita</taxon>
    </lineage>
</organism>
<accession>D5ERA3</accession>
<evidence type="ECO:0000259" key="1">
    <source>
        <dbReference type="Pfam" id="PF01408"/>
    </source>
</evidence>
<evidence type="ECO:0000259" key="2">
    <source>
        <dbReference type="Pfam" id="PF19051"/>
    </source>
</evidence>
<keyword evidence="4" id="KW-1185">Reference proteome</keyword>
<dbReference type="OrthoDB" id="179668at2"/>
<dbReference type="HOGENOM" id="CLU_023194_24_0_0"/>
<dbReference type="SUPFAM" id="SSF51735">
    <property type="entry name" value="NAD(P)-binding Rossmann-fold domains"/>
    <property type="match status" value="1"/>
</dbReference>
<name>D5ERA3_CORAD</name>
<protein>
    <submittedName>
        <fullName evidence="3">Oxidoreductase domain protein</fullName>
    </submittedName>
</protein>
<dbReference type="AlphaFoldDB" id="D5ERA3"/>
<dbReference type="KEGG" id="caa:Caka_2934"/>
<dbReference type="RefSeq" id="WP_013044665.1">
    <property type="nucleotide sequence ID" value="NC_014008.1"/>
</dbReference>
<proteinExistence type="predicted"/>
<dbReference type="Proteomes" id="UP000000925">
    <property type="component" value="Chromosome"/>
</dbReference>
<feature type="domain" description="Gfo/Idh/MocA-like oxidoreductase N-terminal" evidence="1">
    <location>
        <begin position="40"/>
        <end position="153"/>
    </location>
</feature>
<dbReference type="InterPro" id="IPR000683">
    <property type="entry name" value="Gfo/Idh/MocA-like_OxRdtase_N"/>
</dbReference>
<reference evidence="3 4" key="1">
    <citation type="journal article" date="2010" name="Stand. Genomic Sci.">
        <title>Complete genome sequence of Coraliomargarita akajimensis type strain (04OKA010-24).</title>
        <authorList>
            <person name="Mavromatis K."/>
            <person name="Abt B."/>
            <person name="Brambilla E."/>
            <person name="Lapidus A."/>
            <person name="Copeland A."/>
            <person name="Deshpande S."/>
            <person name="Nolan M."/>
            <person name="Lucas S."/>
            <person name="Tice H."/>
            <person name="Cheng J.F."/>
            <person name="Han C."/>
            <person name="Detter J.C."/>
            <person name="Woyke T."/>
            <person name="Goodwin L."/>
            <person name="Pitluck S."/>
            <person name="Held B."/>
            <person name="Brettin T."/>
            <person name="Tapia R."/>
            <person name="Ivanova N."/>
            <person name="Mikhailova N."/>
            <person name="Pati A."/>
            <person name="Liolios K."/>
            <person name="Chen A."/>
            <person name="Palaniappan K."/>
            <person name="Land M."/>
            <person name="Hauser L."/>
            <person name="Chang Y.J."/>
            <person name="Jeffries C.D."/>
            <person name="Rohde M."/>
            <person name="Goker M."/>
            <person name="Bristow J."/>
            <person name="Eisen J.A."/>
            <person name="Markowitz V."/>
            <person name="Hugenholtz P."/>
            <person name="Klenk H.P."/>
            <person name="Kyrpides N.C."/>
        </authorList>
    </citation>
    <scope>NUCLEOTIDE SEQUENCE [LARGE SCALE GENOMIC DNA]</scope>
    <source>
        <strain evidence="4">DSM 45221 / IAM 15411 / JCM 23193 / KCTC 12865</strain>
    </source>
</reference>
<dbReference type="Pfam" id="PF01408">
    <property type="entry name" value="GFO_IDH_MocA"/>
    <property type="match status" value="1"/>
</dbReference>
<dbReference type="EMBL" id="CP001998">
    <property type="protein sequence ID" value="ADE55947.1"/>
    <property type="molecule type" value="Genomic_DNA"/>
</dbReference>
<dbReference type="STRING" id="583355.Caka_2934"/>
<dbReference type="Pfam" id="PF19051">
    <property type="entry name" value="GFO_IDH_MocA_C2"/>
    <property type="match status" value="1"/>
</dbReference>
<dbReference type="InterPro" id="IPR043906">
    <property type="entry name" value="Gfo/Idh/MocA_OxRdtase_bact_C"/>
</dbReference>
<sequence>MTDHKQRRSFLKAGAATAAGAFVLPRFSIGQPGPSANSKVNIAMVGAGGIAGMATGGVKGENIVAMCDVDKRQFPQWCHDSKMPMFADFRRMYDKLGKDIDGVCINTPDHTHFVATIDAMERGYHVCTQKPLTHNIWEARTLKKAKDKYGVVTNMANQGHTYNGIRQMREWYEAGVFGQVKEVHLGFPGPNWNSKYFAKPGRMPLPKQPIPRELDWDLWLGPAKDSGYNDHYHPLTWRGFYEYGTGQFGDWFCHIGDGPVWILDLYAPTVVECVERGPALEGMLPNHSVVRFDFAARGDKAPMSMTWYDGMQNGGTRIKSPAEWDLGKLPYMGSFWFGDEQNGYLDERSNNPRLSTKEAMMGFNKGADIAQKYPRVQQKGPFAEWVAAIKGDIKECGSNFDYAAPMTETALIGVLAQRFGGRIEWDPVKGITNRPELNVFVKEPVRRGWEYGKDLWS</sequence>
<gene>
    <name evidence="3" type="ordered locus">Caka_2934</name>
</gene>
<evidence type="ECO:0000313" key="3">
    <source>
        <dbReference type="EMBL" id="ADE55947.1"/>
    </source>
</evidence>
<dbReference type="InterPro" id="IPR050463">
    <property type="entry name" value="Gfo/Idh/MocA_oxidrdct_glycsds"/>
</dbReference>
<dbReference type="SUPFAM" id="SSF55347">
    <property type="entry name" value="Glyceraldehyde-3-phosphate dehydrogenase-like, C-terminal domain"/>
    <property type="match status" value="1"/>
</dbReference>
<feature type="domain" description="Gfo/Idh/MocA-like oxidoreductase bacterial type C-terminal" evidence="2">
    <location>
        <begin position="166"/>
        <end position="263"/>
    </location>
</feature>